<dbReference type="RefSeq" id="WP_338753608.1">
    <property type="nucleotide sequence ID" value="NZ_CP147404.1"/>
</dbReference>
<keyword evidence="3" id="KW-1185">Reference proteome</keyword>
<keyword evidence="1" id="KW-0472">Membrane</keyword>
<feature type="transmembrane region" description="Helical" evidence="1">
    <location>
        <begin position="12"/>
        <end position="31"/>
    </location>
</feature>
<dbReference type="EMBL" id="CP147404">
    <property type="protein sequence ID" value="WXB94028.1"/>
    <property type="molecule type" value="Genomic_DNA"/>
</dbReference>
<feature type="transmembrane region" description="Helical" evidence="1">
    <location>
        <begin position="84"/>
        <end position="110"/>
    </location>
</feature>
<feature type="transmembrane region" description="Helical" evidence="1">
    <location>
        <begin position="43"/>
        <end position="63"/>
    </location>
</feature>
<feature type="transmembrane region" description="Helical" evidence="1">
    <location>
        <begin position="122"/>
        <end position="143"/>
    </location>
</feature>
<feature type="transmembrane region" description="Helical" evidence="1">
    <location>
        <begin position="155"/>
        <end position="179"/>
    </location>
</feature>
<evidence type="ECO:0000256" key="1">
    <source>
        <dbReference type="SAM" id="Phobius"/>
    </source>
</evidence>
<keyword evidence="1" id="KW-0812">Transmembrane</keyword>
<reference evidence="2 3" key="1">
    <citation type="submission" date="2024-02" db="EMBL/GenBank/DDBJ databases">
        <title>Seven novel Bacillus-like species.</title>
        <authorList>
            <person name="Liu G."/>
        </authorList>
    </citation>
    <scope>NUCLEOTIDE SEQUENCE [LARGE SCALE GENOMIC DNA]</scope>
    <source>
        <strain evidence="2 3">FJAT-52991</strain>
    </source>
</reference>
<gene>
    <name evidence="2" type="ORF">WDJ61_05200</name>
</gene>
<dbReference type="Proteomes" id="UP001387364">
    <property type="component" value="Chromosome"/>
</dbReference>
<keyword evidence="1" id="KW-1133">Transmembrane helix</keyword>
<feature type="transmembrane region" description="Helical" evidence="1">
    <location>
        <begin position="199"/>
        <end position="218"/>
    </location>
</feature>
<name>A0ABZ2N8L1_9BACI</name>
<accession>A0ABZ2N8L1</accession>
<evidence type="ECO:0008006" key="4">
    <source>
        <dbReference type="Google" id="ProtNLM"/>
    </source>
</evidence>
<evidence type="ECO:0000313" key="3">
    <source>
        <dbReference type="Proteomes" id="UP001387364"/>
    </source>
</evidence>
<protein>
    <recommendedName>
        <fullName evidence="4">ABC transporter permease</fullName>
    </recommendedName>
</protein>
<evidence type="ECO:0000313" key="2">
    <source>
        <dbReference type="EMBL" id="WXB94028.1"/>
    </source>
</evidence>
<sequence length="225" mass="25651">MKSFIKYQLLSFFYSLQWIAPVVLYICWLFTQYYYQGLPIEESFSISALFLFPTMVWISMKLFSLEKGSEKSILLSYLPNKQSFLYGKMIVIVIIGLLLMVVSFSIPLVLRTFIEPLTMQHIGTFIYSHLLFLFFGLWIGGLFSVTNFAGKKYSWVAAAFFTCASIVGESLMEALPSFLKWFVYLLPPVSAVEAGMVESVWSLVYAGGSLCLLTVLFLRRERAGV</sequence>
<organism evidence="2 3">
    <name type="scientific">Bacillus kandeliae</name>
    <dbReference type="NCBI Taxonomy" id="3129297"/>
    <lineage>
        <taxon>Bacteria</taxon>
        <taxon>Bacillati</taxon>
        <taxon>Bacillota</taxon>
        <taxon>Bacilli</taxon>
        <taxon>Bacillales</taxon>
        <taxon>Bacillaceae</taxon>
        <taxon>Bacillus</taxon>
    </lineage>
</organism>
<proteinExistence type="predicted"/>